<protein>
    <submittedName>
        <fullName evidence="2">Uncharacterized protein</fullName>
    </submittedName>
</protein>
<reference evidence="2 3" key="1">
    <citation type="journal article" date="2021" name="Sci. Rep.">
        <title>Genome sequencing of the multicellular alga Astrephomene provides insights into convergent evolution of germ-soma differentiation.</title>
        <authorList>
            <person name="Yamashita S."/>
            <person name="Yamamoto K."/>
            <person name="Matsuzaki R."/>
            <person name="Suzuki S."/>
            <person name="Yamaguchi H."/>
            <person name="Hirooka S."/>
            <person name="Minakuchi Y."/>
            <person name="Miyagishima S."/>
            <person name="Kawachi M."/>
            <person name="Toyoda A."/>
            <person name="Nozaki H."/>
        </authorList>
    </citation>
    <scope>NUCLEOTIDE SEQUENCE [LARGE SCALE GENOMIC DNA]</scope>
    <source>
        <strain evidence="2 3">NIES-4017</strain>
    </source>
</reference>
<dbReference type="AlphaFoldDB" id="A0AAD3DLR8"/>
<evidence type="ECO:0000256" key="1">
    <source>
        <dbReference type="SAM" id="MobiDB-lite"/>
    </source>
</evidence>
<sequence length="237" mass="24423">MQLSSKFKALLRGCSQSSAASLRAAAPTAASQVAISTSSGKAFSSQEGKSEEGQAPLPDFNYGPRGDRDPLSEVTAPGPRIGKTAPSSDSSGQQQQQEDTRSGEAGGLGSHRPQSEGIENPTEGPGDYSQPQIRSETYARGGNNNDLGPRQRQQLVDDASEEGGGAGGRWGGERGEAAGGDARSEEERVTDRAAVETAGPAGRLVHPKQVRSQGPDLPPGHDATGSTLKSTVDQSDA</sequence>
<feature type="compositionally biased region" description="Basic and acidic residues" evidence="1">
    <location>
        <begin position="171"/>
        <end position="194"/>
    </location>
</feature>
<name>A0AAD3DLR8_9CHLO</name>
<comment type="caution">
    <text evidence="2">The sequence shown here is derived from an EMBL/GenBank/DDBJ whole genome shotgun (WGS) entry which is preliminary data.</text>
</comment>
<gene>
    <name evidence="2" type="ORF">Agub_g5372</name>
</gene>
<feature type="compositionally biased region" description="Low complexity" evidence="1">
    <location>
        <begin position="87"/>
        <end position="97"/>
    </location>
</feature>
<organism evidence="2 3">
    <name type="scientific">Astrephomene gubernaculifera</name>
    <dbReference type="NCBI Taxonomy" id="47775"/>
    <lineage>
        <taxon>Eukaryota</taxon>
        <taxon>Viridiplantae</taxon>
        <taxon>Chlorophyta</taxon>
        <taxon>core chlorophytes</taxon>
        <taxon>Chlorophyceae</taxon>
        <taxon>CS clade</taxon>
        <taxon>Chlamydomonadales</taxon>
        <taxon>Astrephomenaceae</taxon>
        <taxon>Astrephomene</taxon>
    </lineage>
</organism>
<evidence type="ECO:0000313" key="3">
    <source>
        <dbReference type="Proteomes" id="UP001054857"/>
    </source>
</evidence>
<feature type="compositionally biased region" description="Polar residues" evidence="1">
    <location>
        <begin position="224"/>
        <end position="237"/>
    </location>
</feature>
<feature type="compositionally biased region" description="Polar residues" evidence="1">
    <location>
        <begin position="142"/>
        <end position="154"/>
    </location>
</feature>
<feature type="region of interest" description="Disordered" evidence="1">
    <location>
        <begin position="16"/>
        <end position="237"/>
    </location>
</feature>
<dbReference type="Proteomes" id="UP001054857">
    <property type="component" value="Unassembled WGS sequence"/>
</dbReference>
<evidence type="ECO:0000313" key="2">
    <source>
        <dbReference type="EMBL" id="GFR44189.1"/>
    </source>
</evidence>
<keyword evidence="3" id="KW-1185">Reference proteome</keyword>
<feature type="compositionally biased region" description="Low complexity" evidence="1">
    <location>
        <begin position="16"/>
        <end position="31"/>
    </location>
</feature>
<dbReference type="EMBL" id="BMAR01000007">
    <property type="protein sequence ID" value="GFR44189.1"/>
    <property type="molecule type" value="Genomic_DNA"/>
</dbReference>
<accession>A0AAD3DLR8</accession>
<feature type="compositionally biased region" description="Polar residues" evidence="1">
    <location>
        <begin position="33"/>
        <end position="47"/>
    </location>
</feature>
<proteinExistence type="predicted"/>